<dbReference type="PANTHER" id="PTHR43711:SF31">
    <property type="entry name" value="HISTIDINE KINASE"/>
    <property type="match status" value="1"/>
</dbReference>
<proteinExistence type="predicted"/>
<dbReference type="InterPro" id="IPR005467">
    <property type="entry name" value="His_kinase_dom"/>
</dbReference>
<dbReference type="CDD" id="cd00130">
    <property type="entry name" value="PAS"/>
    <property type="match status" value="1"/>
</dbReference>
<keyword evidence="8" id="KW-0902">Two-component regulatory system</keyword>
<dbReference type="Pfam" id="PF02518">
    <property type="entry name" value="HATPase_c"/>
    <property type="match status" value="1"/>
</dbReference>
<keyword evidence="15" id="KW-1185">Reference proteome</keyword>
<dbReference type="SMART" id="SM00387">
    <property type="entry name" value="HATPase_c"/>
    <property type="match status" value="1"/>
</dbReference>
<dbReference type="SUPFAM" id="SSF47384">
    <property type="entry name" value="Homodimeric domain of signal transducing histidine kinase"/>
    <property type="match status" value="1"/>
</dbReference>
<dbReference type="SUPFAM" id="SSF55874">
    <property type="entry name" value="ATPase domain of HSP90 chaperone/DNA topoisomerase II/histidine kinase"/>
    <property type="match status" value="1"/>
</dbReference>
<evidence type="ECO:0000256" key="7">
    <source>
        <dbReference type="ARBA" id="ARBA00022840"/>
    </source>
</evidence>
<dbReference type="InterPro" id="IPR036890">
    <property type="entry name" value="HATPase_C_sf"/>
</dbReference>
<dbReference type="Gene3D" id="1.10.287.130">
    <property type="match status" value="1"/>
</dbReference>
<keyword evidence="6" id="KW-0418">Kinase</keyword>
<dbReference type="InterPro" id="IPR036097">
    <property type="entry name" value="HisK_dim/P_sf"/>
</dbReference>
<dbReference type="PROSITE" id="PS50112">
    <property type="entry name" value="PAS"/>
    <property type="match status" value="1"/>
</dbReference>
<protein>
    <recommendedName>
        <fullName evidence="10">Sensory/regulatory protein RpfC</fullName>
        <ecNumber evidence="2">2.7.13.3</ecNumber>
    </recommendedName>
</protein>
<dbReference type="PROSITE" id="PS50109">
    <property type="entry name" value="HIS_KIN"/>
    <property type="match status" value="1"/>
</dbReference>
<dbReference type="EMBL" id="BLAX01000001">
    <property type="protein sequence ID" value="GET33401.1"/>
    <property type="molecule type" value="Genomic_DNA"/>
</dbReference>
<dbReference type="InterPro" id="IPR035965">
    <property type="entry name" value="PAS-like_dom_sf"/>
</dbReference>
<dbReference type="Pfam" id="PF00512">
    <property type="entry name" value="HisKA"/>
    <property type="match status" value="1"/>
</dbReference>
<keyword evidence="11" id="KW-1133">Transmembrane helix</keyword>
<dbReference type="Pfam" id="PF13426">
    <property type="entry name" value="PAS_9"/>
    <property type="match status" value="1"/>
</dbReference>
<evidence type="ECO:0000256" key="8">
    <source>
        <dbReference type="ARBA" id="ARBA00023012"/>
    </source>
</evidence>
<evidence type="ECO:0000256" key="3">
    <source>
        <dbReference type="ARBA" id="ARBA00022553"/>
    </source>
</evidence>
<comment type="caution">
    <text evidence="14">The sequence shown here is derived from an EMBL/GenBank/DDBJ whole genome shotgun (WGS) entry which is preliminary data.</text>
</comment>
<dbReference type="PANTHER" id="PTHR43711">
    <property type="entry name" value="TWO-COMPONENT HISTIDINE KINASE"/>
    <property type="match status" value="1"/>
</dbReference>
<comment type="subunit">
    <text evidence="9">At low DSF concentrations, interacts with RpfF.</text>
</comment>
<name>A0A5M4B0I9_9BACT</name>
<dbReference type="InterPro" id="IPR004358">
    <property type="entry name" value="Sig_transdc_His_kin-like_C"/>
</dbReference>
<dbReference type="SMART" id="SM00091">
    <property type="entry name" value="PAS"/>
    <property type="match status" value="1"/>
</dbReference>
<dbReference type="GO" id="GO:0005524">
    <property type="term" value="F:ATP binding"/>
    <property type="evidence" value="ECO:0007669"/>
    <property type="project" value="UniProtKB-KW"/>
</dbReference>
<feature type="domain" description="PAS" evidence="13">
    <location>
        <begin position="434"/>
        <end position="481"/>
    </location>
</feature>
<evidence type="ECO:0000313" key="14">
    <source>
        <dbReference type="EMBL" id="GET33401.1"/>
    </source>
</evidence>
<dbReference type="OrthoDB" id="9796457at2"/>
<comment type="catalytic activity">
    <reaction evidence="1">
        <text>ATP + protein L-histidine = ADP + protein N-phospho-L-histidine.</text>
        <dbReference type="EC" id="2.7.13.3"/>
    </reaction>
</comment>
<dbReference type="FunFam" id="3.30.565.10:FF:000010">
    <property type="entry name" value="Sensor histidine kinase RcsC"/>
    <property type="match status" value="1"/>
</dbReference>
<dbReference type="InterPro" id="IPR003661">
    <property type="entry name" value="HisK_dim/P_dom"/>
</dbReference>
<keyword evidence="11" id="KW-0472">Membrane</keyword>
<dbReference type="Proteomes" id="UP000391834">
    <property type="component" value="Unassembled WGS sequence"/>
</dbReference>
<evidence type="ECO:0000256" key="4">
    <source>
        <dbReference type="ARBA" id="ARBA00022679"/>
    </source>
</evidence>
<dbReference type="PRINTS" id="PR00344">
    <property type="entry name" value="BCTRLSENSOR"/>
</dbReference>
<evidence type="ECO:0000256" key="5">
    <source>
        <dbReference type="ARBA" id="ARBA00022741"/>
    </source>
</evidence>
<dbReference type="EC" id="2.7.13.3" evidence="2"/>
<reference evidence="14 15" key="1">
    <citation type="submission" date="2019-10" db="EMBL/GenBank/DDBJ databases">
        <title>Prolixibacter strains distinguished by the presence of nitrate reductase genes were adept at nitrate-dependent anaerobic corrosion of metallic iron and carbon steel.</title>
        <authorList>
            <person name="Iino T."/>
            <person name="Shono N."/>
            <person name="Ito K."/>
            <person name="Nakamura R."/>
            <person name="Sueoka K."/>
            <person name="Harayama S."/>
            <person name="Ohkuma M."/>
        </authorList>
    </citation>
    <scope>NUCLEOTIDE SEQUENCE [LARGE SCALE GENOMIC DNA]</scope>
    <source>
        <strain evidence="14 15">JCM 13498</strain>
    </source>
</reference>
<keyword evidence="3" id="KW-0597">Phosphoprotein</keyword>
<dbReference type="CDD" id="cd00082">
    <property type="entry name" value="HisKA"/>
    <property type="match status" value="1"/>
</dbReference>
<dbReference type="Gene3D" id="3.30.450.20">
    <property type="entry name" value="PAS domain"/>
    <property type="match status" value="3"/>
</dbReference>
<evidence type="ECO:0000256" key="11">
    <source>
        <dbReference type="SAM" id="Phobius"/>
    </source>
</evidence>
<dbReference type="InterPro" id="IPR003594">
    <property type="entry name" value="HATPase_dom"/>
</dbReference>
<evidence type="ECO:0000313" key="15">
    <source>
        <dbReference type="Proteomes" id="UP000391834"/>
    </source>
</evidence>
<dbReference type="Gene3D" id="3.30.565.10">
    <property type="entry name" value="Histidine kinase-like ATPase, C-terminal domain"/>
    <property type="match status" value="1"/>
</dbReference>
<gene>
    <name evidence="14" type="ORF">PbJCM13498_22640</name>
</gene>
<dbReference type="AlphaFoldDB" id="A0A5M4B0I9"/>
<evidence type="ECO:0000256" key="9">
    <source>
        <dbReference type="ARBA" id="ARBA00064003"/>
    </source>
</evidence>
<dbReference type="InterPro" id="IPR004010">
    <property type="entry name" value="Double_Cache_2"/>
</dbReference>
<dbReference type="Pfam" id="PF08269">
    <property type="entry name" value="dCache_2"/>
    <property type="match status" value="1"/>
</dbReference>
<evidence type="ECO:0000256" key="1">
    <source>
        <dbReference type="ARBA" id="ARBA00000085"/>
    </source>
</evidence>
<keyword evidence="5" id="KW-0547">Nucleotide-binding</keyword>
<dbReference type="InterPro" id="IPR000014">
    <property type="entry name" value="PAS"/>
</dbReference>
<dbReference type="CDD" id="cd16922">
    <property type="entry name" value="HATPase_EvgS-ArcB-TorS-like"/>
    <property type="match status" value="1"/>
</dbReference>
<evidence type="ECO:0000256" key="10">
    <source>
        <dbReference type="ARBA" id="ARBA00068150"/>
    </source>
</evidence>
<dbReference type="RefSeq" id="WP_051569008.1">
    <property type="nucleotide sequence ID" value="NZ_BLAX01000001.1"/>
</dbReference>
<keyword evidence="11" id="KW-0812">Transmembrane</keyword>
<evidence type="ECO:0000259" key="12">
    <source>
        <dbReference type="PROSITE" id="PS50109"/>
    </source>
</evidence>
<feature type="domain" description="Histidine kinase" evidence="12">
    <location>
        <begin position="576"/>
        <end position="795"/>
    </location>
</feature>
<sequence length="795" mass="91454">MKEKMREHLKLFKSVSMPGFFGRAFFITFLVTFLLVFIVYNFSEWHRFRVNRELRINQIFNQEKSNLETKVDGEIDYITYRRGEYIDNLKSSLSRSVESAANMATAMWAKYHNVYPEQKVREMILTSLSAYIGPGMRGQLFVNTLDGKSVILPGQGIDKGKNLTSFQDSLGNYVVRKELKLLREKDSGFLEYYNTNNQHLDKIAFVKRVDALGWYIGHRVYPEDFVDEIQKSIVHKLTEQWKNSGDVIFINRFDGTPVIMDGLPYKGKENLLTNAPENKISVFQQELNLVKQNKNSGFFQCSWYNRVRKTSDSILVFVHSVPEWHWIVGGVAYMSDARKLAEVEDQQLKSKYFKTVVTTLVVLSVFSLIFFFFLNFYYKRFYDDINWFISYFRHPKGRYIQTDKIHFKEIRALGDSANTMMTARLRIEDELIFNQRALKHLFNVAPVAMVVVVDEDQIEMANHAFEKLFEFSQQEVIGKSLSSLVCEDASDWISLKDIGKDGNRAGLERELIRYTRTGKKLLVSAIFTLLSSDEGKNQMLHIYRNITDERKREKQLKSALHKAEEADKLKSAFLANMSHEIRTPMNAIFGFTELLGDSDITSDEQQLYITYIQKSGDTLLHLIDDIIDFSKIEAGQLSLTKAPFEVNEALIDLIRLYQKMIADEKGGKVEMRFHPGLPDSLKLNSDVVRVRQILSNLLSNAFKFTSEGHIVVTYEVKGNYVVFKVEDTGIGIAKKNQQLIFERFRQAEPAYNRSFGGAGLGLSICKGLVELLGGEIGVESEFGKGAVFYFTIPLD</sequence>
<evidence type="ECO:0000256" key="6">
    <source>
        <dbReference type="ARBA" id="ARBA00022777"/>
    </source>
</evidence>
<organism evidence="14 15">
    <name type="scientific">Prolixibacter bellariivorans</name>
    <dbReference type="NCBI Taxonomy" id="314319"/>
    <lineage>
        <taxon>Bacteria</taxon>
        <taxon>Pseudomonadati</taxon>
        <taxon>Bacteroidota</taxon>
        <taxon>Bacteroidia</taxon>
        <taxon>Marinilabiliales</taxon>
        <taxon>Prolixibacteraceae</taxon>
        <taxon>Prolixibacter</taxon>
    </lineage>
</organism>
<keyword evidence="7" id="KW-0067">ATP-binding</keyword>
<evidence type="ECO:0000259" key="13">
    <source>
        <dbReference type="PROSITE" id="PS50112"/>
    </source>
</evidence>
<dbReference type="NCBIfam" id="TIGR00229">
    <property type="entry name" value="sensory_box"/>
    <property type="match status" value="1"/>
</dbReference>
<dbReference type="InterPro" id="IPR050736">
    <property type="entry name" value="Sensor_HK_Regulatory"/>
</dbReference>
<dbReference type="SMART" id="SM00388">
    <property type="entry name" value="HisKA"/>
    <property type="match status" value="1"/>
</dbReference>
<keyword evidence="4" id="KW-0808">Transferase</keyword>
<dbReference type="FunFam" id="1.10.287.130:FF:000002">
    <property type="entry name" value="Two-component osmosensing histidine kinase"/>
    <property type="match status" value="1"/>
</dbReference>
<feature type="transmembrane region" description="Helical" evidence="11">
    <location>
        <begin position="356"/>
        <end position="378"/>
    </location>
</feature>
<accession>A0A5M4B0I9</accession>
<dbReference type="GO" id="GO:0000155">
    <property type="term" value="F:phosphorelay sensor kinase activity"/>
    <property type="evidence" value="ECO:0007669"/>
    <property type="project" value="InterPro"/>
</dbReference>
<feature type="transmembrane region" description="Helical" evidence="11">
    <location>
        <begin position="20"/>
        <end position="42"/>
    </location>
</feature>
<evidence type="ECO:0000256" key="2">
    <source>
        <dbReference type="ARBA" id="ARBA00012438"/>
    </source>
</evidence>
<dbReference type="SUPFAM" id="SSF55785">
    <property type="entry name" value="PYP-like sensor domain (PAS domain)"/>
    <property type="match status" value="1"/>
</dbReference>